<comment type="caution">
    <text evidence="5">The sequence shown here is derived from an EMBL/GenBank/DDBJ whole genome shotgun (WGS) entry which is preliminary data.</text>
</comment>
<comment type="similarity">
    <text evidence="1">Belongs to the CBP3 family.</text>
</comment>
<dbReference type="Proteomes" id="UP001215503">
    <property type="component" value="Unassembled WGS sequence"/>
</dbReference>
<dbReference type="RefSeq" id="WP_275822447.1">
    <property type="nucleotide sequence ID" value="NZ_JARHUD010000005.1"/>
</dbReference>
<evidence type="ECO:0000313" key="5">
    <source>
        <dbReference type="EMBL" id="MDF2096234.1"/>
    </source>
</evidence>
<evidence type="ECO:0000256" key="1">
    <source>
        <dbReference type="ARBA" id="ARBA00006407"/>
    </source>
</evidence>
<dbReference type="InterPro" id="IPR021150">
    <property type="entry name" value="Ubiq_cyt_c_chap"/>
</dbReference>
<feature type="domain" description="Ubiquinol-cytochrome c chaperone" evidence="4">
    <location>
        <begin position="39"/>
        <end position="176"/>
    </location>
</feature>
<gene>
    <name evidence="5" type="ORF">P2G67_09630</name>
</gene>
<feature type="region of interest" description="Disordered" evidence="3">
    <location>
        <begin position="175"/>
        <end position="194"/>
    </location>
</feature>
<protein>
    <submittedName>
        <fullName evidence="5">Ubiquinol-cytochrome C chaperone family protein</fullName>
    </submittedName>
</protein>
<keyword evidence="6" id="KW-1185">Reference proteome</keyword>
<dbReference type="PANTHER" id="PTHR12184">
    <property type="entry name" value="UBIQUINOL-CYTOCHROME C REDUCTASE COMPLEX ASSEMBLY FACTOR 1 FAMILY MEMBER"/>
    <property type="match status" value="1"/>
</dbReference>
<evidence type="ECO:0000256" key="3">
    <source>
        <dbReference type="SAM" id="MobiDB-lite"/>
    </source>
</evidence>
<evidence type="ECO:0000259" key="4">
    <source>
        <dbReference type="Pfam" id="PF03981"/>
    </source>
</evidence>
<evidence type="ECO:0000313" key="6">
    <source>
        <dbReference type="Proteomes" id="UP001215503"/>
    </source>
</evidence>
<accession>A0ABT5YPW8</accession>
<sequence length="194" mass="21279">MMRSLFQRVFPGNPLEEPARALYESIVHQARCPQFYSVCGVPDSTDGRFEMLLLHTALIMRRLRQEGETAAGLRQTLFDTLIFDMDQSLRQSGVGDLKVGPKLKRMGEAFYGRSKAYDDGLDSSDATDLREALVRNVYGTTAAPSDAALDALAYYMRESDGLLAQQDRAALLKGQPGFAAPPAPEAVSQQALTS</sequence>
<name>A0ABT5YPW8_9PROT</name>
<proteinExistence type="inferred from homology"/>
<comment type="similarity">
    <text evidence="2">Belongs to the UPF0174 family.</text>
</comment>
<reference evidence="5 6" key="1">
    <citation type="submission" date="2023-03" db="EMBL/GenBank/DDBJ databases">
        <title>Fodinicurvata sp. CAU 1616 isolated from sea sendiment.</title>
        <authorList>
            <person name="Kim W."/>
        </authorList>
    </citation>
    <scope>NUCLEOTIDE SEQUENCE [LARGE SCALE GENOMIC DNA]</scope>
    <source>
        <strain evidence="5 6">CAU 1616</strain>
    </source>
</reference>
<evidence type="ECO:0000256" key="2">
    <source>
        <dbReference type="ARBA" id="ARBA00006436"/>
    </source>
</evidence>
<dbReference type="EMBL" id="JARHUD010000005">
    <property type="protein sequence ID" value="MDF2096234.1"/>
    <property type="molecule type" value="Genomic_DNA"/>
</dbReference>
<organism evidence="5 6">
    <name type="scientific">Aquibaculum arenosum</name>
    <dbReference type="NCBI Taxonomy" id="3032591"/>
    <lineage>
        <taxon>Bacteria</taxon>
        <taxon>Pseudomonadati</taxon>
        <taxon>Pseudomonadota</taxon>
        <taxon>Alphaproteobacteria</taxon>
        <taxon>Rhodospirillales</taxon>
        <taxon>Rhodovibrionaceae</taxon>
        <taxon>Aquibaculum</taxon>
    </lineage>
</organism>
<dbReference type="PANTHER" id="PTHR12184:SF1">
    <property type="entry name" value="UBIQUINOL-CYTOCHROME-C REDUCTASE COMPLEX ASSEMBLY FACTOR 1"/>
    <property type="match status" value="1"/>
</dbReference>
<dbReference type="Pfam" id="PF03981">
    <property type="entry name" value="Ubiq_cyt_C_chap"/>
    <property type="match status" value="1"/>
</dbReference>
<dbReference type="InterPro" id="IPR007129">
    <property type="entry name" value="Ubiqinol_cyt_c_chaperone_CPB3"/>
</dbReference>